<evidence type="ECO:0000313" key="3">
    <source>
        <dbReference type="Proteomes" id="UP000266673"/>
    </source>
</evidence>
<dbReference type="Proteomes" id="UP000266673">
    <property type="component" value="Unassembled WGS sequence"/>
</dbReference>
<sequence length="304" mass="35721">MKKKESKSQVKKEKHREEIAKDLYESEKEKGIRSKENDPDEIIQENFSREIWAGVEGKDSIFGPYQTDKIDGLEELGKPEIEINVNKDEEREDKEILDILEVLMKKEKLARDGEPTEGTFNIDNLNRIYDPGYCYQNGIRVEDDEGRDNNRAVGVNDCIDGDKLLIEEKEEIIDNKKELTEKKLNYVCELWSEKVTKFRQRVEWDKNDRLKKEYWYLNDLETGIDDNKAKSLDKKMGDTDETIVGKEDNSEDDDGKKLLGRSLIVLLESPGFIWKNELETLKQFNRKSYFLVDEYEIFQISKKP</sequence>
<feature type="region of interest" description="Disordered" evidence="1">
    <location>
        <begin position="1"/>
        <end position="40"/>
    </location>
</feature>
<evidence type="ECO:0000313" key="2">
    <source>
        <dbReference type="EMBL" id="RIB00845.1"/>
    </source>
</evidence>
<protein>
    <submittedName>
        <fullName evidence="2">Uncharacterized protein</fullName>
    </submittedName>
</protein>
<dbReference type="EMBL" id="QKWP01003545">
    <property type="protein sequence ID" value="RIB00845.1"/>
    <property type="molecule type" value="Genomic_DNA"/>
</dbReference>
<keyword evidence="3" id="KW-1185">Reference proteome</keyword>
<evidence type="ECO:0000256" key="1">
    <source>
        <dbReference type="SAM" id="MobiDB-lite"/>
    </source>
</evidence>
<organism evidence="2 3">
    <name type="scientific">Gigaspora rosea</name>
    <dbReference type="NCBI Taxonomy" id="44941"/>
    <lineage>
        <taxon>Eukaryota</taxon>
        <taxon>Fungi</taxon>
        <taxon>Fungi incertae sedis</taxon>
        <taxon>Mucoromycota</taxon>
        <taxon>Glomeromycotina</taxon>
        <taxon>Glomeromycetes</taxon>
        <taxon>Diversisporales</taxon>
        <taxon>Gigasporaceae</taxon>
        <taxon>Gigaspora</taxon>
    </lineage>
</organism>
<name>A0A397TRR2_9GLOM</name>
<accession>A0A397TRR2</accession>
<comment type="caution">
    <text evidence="2">The sequence shown here is derived from an EMBL/GenBank/DDBJ whole genome shotgun (WGS) entry which is preliminary data.</text>
</comment>
<reference evidence="2 3" key="1">
    <citation type="submission" date="2018-06" db="EMBL/GenBank/DDBJ databases">
        <title>Comparative genomics reveals the genomic features of Rhizophagus irregularis, R. cerebriforme, R. diaphanum and Gigaspora rosea, and their symbiotic lifestyle signature.</title>
        <authorList>
            <person name="Morin E."/>
            <person name="San Clemente H."/>
            <person name="Chen E.C.H."/>
            <person name="De La Providencia I."/>
            <person name="Hainaut M."/>
            <person name="Kuo A."/>
            <person name="Kohler A."/>
            <person name="Murat C."/>
            <person name="Tang N."/>
            <person name="Roy S."/>
            <person name="Loubradou J."/>
            <person name="Henrissat B."/>
            <person name="Grigoriev I.V."/>
            <person name="Corradi N."/>
            <person name="Roux C."/>
            <person name="Martin F.M."/>
        </authorList>
    </citation>
    <scope>NUCLEOTIDE SEQUENCE [LARGE SCALE GENOMIC DNA]</scope>
    <source>
        <strain evidence="2 3">DAOM 194757</strain>
    </source>
</reference>
<gene>
    <name evidence="2" type="ORF">C2G38_2232723</name>
</gene>
<dbReference type="AlphaFoldDB" id="A0A397TRR2"/>
<proteinExistence type="predicted"/>
<feature type="compositionally biased region" description="Basic and acidic residues" evidence="1">
    <location>
        <begin position="1"/>
        <end position="37"/>
    </location>
</feature>